<keyword evidence="2" id="KW-1133">Transmembrane helix</keyword>
<keyword evidence="2" id="KW-0812">Transmembrane</keyword>
<evidence type="ECO:0000256" key="2">
    <source>
        <dbReference type="SAM" id="Phobius"/>
    </source>
</evidence>
<keyword evidence="1" id="KW-0175">Coiled coil</keyword>
<dbReference type="RefSeq" id="WP_001279597.1">
    <property type="nucleotide sequence ID" value="NZ_CM001474.1"/>
</dbReference>
<dbReference type="Proteomes" id="UP000296678">
    <property type="component" value="Chromosome"/>
</dbReference>
<feature type="transmembrane region" description="Helical" evidence="2">
    <location>
        <begin position="21"/>
        <end position="41"/>
    </location>
</feature>
<evidence type="ECO:0000256" key="1">
    <source>
        <dbReference type="SAM" id="Coils"/>
    </source>
</evidence>
<gene>
    <name evidence="3" type="ORF">EKN05_006445</name>
</gene>
<keyword evidence="2" id="KW-0472">Membrane</keyword>
<organism evidence="3 4">
    <name type="scientific">Shigella flexneri serotype 5a (strain M90T)</name>
    <dbReference type="NCBI Taxonomy" id="1086030"/>
    <lineage>
        <taxon>Bacteria</taxon>
        <taxon>Pseudomonadati</taxon>
        <taxon>Pseudomonadota</taxon>
        <taxon>Gammaproteobacteria</taxon>
        <taxon>Enterobacterales</taxon>
        <taxon>Enterobacteriaceae</taxon>
        <taxon>Shigella</taxon>
    </lineage>
</organism>
<feature type="coiled-coil region" evidence="1">
    <location>
        <begin position="123"/>
        <end position="192"/>
    </location>
</feature>
<evidence type="ECO:0000313" key="3">
    <source>
        <dbReference type="EMBL" id="QCC31383.1"/>
    </source>
</evidence>
<feature type="transmembrane region" description="Helical" evidence="2">
    <location>
        <begin position="61"/>
        <end position="82"/>
    </location>
</feature>
<sequence length="277" mass="32214">MSDGWLDSTMQAINDRIKSPLWGYVILAWVWFNWPNLAMLFMSDAPVKFRIDYILSQEYFYVHYLLAPVFFGSVLAVITPYAQWLLSLAQKWATDKHSENVYLTKEKEYLNSIRLTGLKVRVAREEEKENAKIDADIKAEVERGKREELVTEDLETARKQMLKEISNLKESVSIEKQAIENIAKEKERLQDLIVASLDVMNDFFKVDNSRSLQQLKSRVEELLTVSDIEASTIRNALRQKKELTSTQTLKMLDMVESKIKKEKEKGNNIESNELINQ</sequence>
<accession>A0A4P7TL49</accession>
<dbReference type="EMBL" id="CP037923">
    <property type="protein sequence ID" value="QCC31383.1"/>
    <property type="molecule type" value="Genomic_DNA"/>
</dbReference>
<name>A0A4P7TL49_SHIFM</name>
<proteinExistence type="predicted"/>
<evidence type="ECO:0000313" key="4">
    <source>
        <dbReference type="Proteomes" id="UP000296678"/>
    </source>
</evidence>
<dbReference type="AlphaFoldDB" id="A0A4P7TL49"/>
<protein>
    <submittedName>
        <fullName evidence="3">Uncharacterized protein</fullName>
    </submittedName>
</protein>
<reference evidence="4" key="1">
    <citation type="submission" date="2019-03" db="EMBL/GenBank/DDBJ databases">
        <title>Complete genome sequence and annotation of the laboratory reference strain Shigella flexneri 5a M90T and genome-wide transcription start site determination.</title>
        <authorList>
            <person name="Cervantes-Rivera R."/>
            <person name="Puhar A."/>
        </authorList>
    </citation>
    <scope>NUCLEOTIDE SEQUENCE [LARGE SCALE GENOMIC DNA]</scope>
    <source>
        <strain evidence="4">M90T / Serotype 5a</strain>
    </source>
</reference>